<protein>
    <submittedName>
        <fullName evidence="3">M23 family metallopeptidase</fullName>
    </submittedName>
</protein>
<proteinExistence type="predicted"/>
<dbReference type="PANTHER" id="PTHR21666:SF289">
    <property type="entry name" value="L-ALA--D-GLU ENDOPEPTIDASE"/>
    <property type="match status" value="1"/>
</dbReference>
<dbReference type="PANTHER" id="PTHR21666">
    <property type="entry name" value="PEPTIDASE-RELATED"/>
    <property type="match status" value="1"/>
</dbReference>
<evidence type="ECO:0000313" key="3">
    <source>
        <dbReference type="EMBL" id="HIQ80639.1"/>
    </source>
</evidence>
<name>A0A9D0ZJR9_9FIRM</name>
<dbReference type="Gene3D" id="2.70.70.10">
    <property type="entry name" value="Glucose Permease (Domain IIA)"/>
    <property type="match status" value="1"/>
</dbReference>
<organism evidence="3 4">
    <name type="scientific">Candidatus Scatavimonas merdigallinarum</name>
    <dbReference type="NCBI Taxonomy" id="2840914"/>
    <lineage>
        <taxon>Bacteria</taxon>
        <taxon>Bacillati</taxon>
        <taxon>Bacillota</taxon>
        <taxon>Clostridia</taxon>
        <taxon>Eubacteriales</taxon>
        <taxon>Oscillospiraceae</taxon>
        <taxon>Oscillospiraceae incertae sedis</taxon>
        <taxon>Candidatus Scatavimonas</taxon>
    </lineage>
</organism>
<evidence type="ECO:0000256" key="1">
    <source>
        <dbReference type="ARBA" id="ARBA00022729"/>
    </source>
</evidence>
<evidence type="ECO:0000259" key="2">
    <source>
        <dbReference type="Pfam" id="PF01551"/>
    </source>
</evidence>
<dbReference type="Proteomes" id="UP000886787">
    <property type="component" value="Unassembled WGS sequence"/>
</dbReference>
<dbReference type="InterPro" id="IPR011055">
    <property type="entry name" value="Dup_hybrid_motif"/>
</dbReference>
<reference evidence="3" key="2">
    <citation type="journal article" date="2021" name="PeerJ">
        <title>Extensive microbial diversity within the chicken gut microbiome revealed by metagenomics and culture.</title>
        <authorList>
            <person name="Gilroy R."/>
            <person name="Ravi A."/>
            <person name="Getino M."/>
            <person name="Pursley I."/>
            <person name="Horton D.L."/>
            <person name="Alikhan N.F."/>
            <person name="Baker D."/>
            <person name="Gharbi K."/>
            <person name="Hall N."/>
            <person name="Watson M."/>
            <person name="Adriaenssens E.M."/>
            <person name="Foster-Nyarko E."/>
            <person name="Jarju S."/>
            <person name="Secka A."/>
            <person name="Antonio M."/>
            <person name="Oren A."/>
            <person name="Chaudhuri R.R."/>
            <person name="La Ragione R."/>
            <person name="Hildebrand F."/>
            <person name="Pallen M.J."/>
        </authorList>
    </citation>
    <scope>NUCLEOTIDE SEQUENCE</scope>
    <source>
        <strain evidence="3">ChiSjej1B19-3389</strain>
    </source>
</reference>
<evidence type="ECO:0000313" key="4">
    <source>
        <dbReference type="Proteomes" id="UP000886787"/>
    </source>
</evidence>
<gene>
    <name evidence="3" type="ORF">IAD32_05060</name>
</gene>
<dbReference type="CDD" id="cd12797">
    <property type="entry name" value="M23_peptidase"/>
    <property type="match status" value="1"/>
</dbReference>
<keyword evidence="1" id="KW-0732">Signal</keyword>
<dbReference type="AlphaFoldDB" id="A0A9D0ZJR9"/>
<dbReference type="InterPro" id="IPR050570">
    <property type="entry name" value="Cell_wall_metabolism_enzyme"/>
</dbReference>
<dbReference type="InterPro" id="IPR016047">
    <property type="entry name" value="M23ase_b-sheet_dom"/>
</dbReference>
<sequence>MNADIASQEQEIKVNWIDVLAYLGAKYGGDFKRYKAADLNDVVQRLQSGEKMEDITRDMSYFAYYREAYGAVLDGFLGTYREKTEKDGQWEEKYGLKVYSPIAKTFPFSHFDDFGASRSYGYKRRHLGHDLMAATGTPVIAVESGVVEIMGWNQYGGWRIGIRSFDGKRYYYYAHLRQNRPFHPDLCEGKTVNAGDVIGYVGRTGYSATENTNGIETSHLHYGMQLIFDESQKEGPNEIWIDMYAITKLLQKHQSAVYRVAATKEFYRDGDFSLEDAQQSRHKKETTVTGL</sequence>
<reference evidence="3" key="1">
    <citation type="submission" date="2020-10" db="EMBL/GenBank/DDBJ databases">
        <authorList>
            <person name="Gilroy R."/>
        </authorList>
    </citation>
    <scope>NUCLEOTIDE SEQUENCE</scope>
    <source>
        <strain evidence="3">ChiSjej1B19-3389</strain>
    </source>
</reference>
<comment type="caution">
    <text evidence="3">The sequence shown here is derived from an EMBL/GenBank/DDBJ whole genome shotgun (WGS) entry which is preliminary data.</text>
</comment>
<dbReference type="Pfam" id="PF01551">
    <property type="entry name" value="Peptidase_M23"/>
    <property type="match status" value="1"/>
</dbReference>
<feature type="domain" description="M23ase beta-sheet core" evidence="2">
    <location>
        <begin position="125"/>
        <end position="225"/>
    </location>
</feature>
<accession>A0A9D0ZJR9</accession>
<dbReference type="GO" id="GO:0004222">
    <property type="term" value="F:metalloendopeptidase activity"/>
    <property type="evidence" value="ECO:0007669"/>
    <property type="project" value="TreeGrafter"/>
</dbReference>
<dbReference type="SUPFAM" id="SSF51261">
    <property type="entry name" value="Duplicated hybrid motif"/>
    <property type="match status" value="1"/>
</dbReference>
<dbReference type="EMBL" id="DVFW01000026">
    <property type="protein sequence ID" value="HIQ80639.1"/>
    <property type="molecule type" value="Genomic_DNA"/>
</dbReference>